<dbReference type="SMART" id="SM00209">
    <property type="entry name" value="TSP1"/>
    <property type="match status" value="1"/>
</dbReference>
<dbReference type="PRINTS" id="PR01705">
    <property type="entry name" value="TSP1REPEAT"/>
</dbReference>
<dbReference type="Proteomes" id="UP000308267">
    <property type="component" value="Unassembled WGS sequence"/>
</dbReference>
<dbReference type="InterPro" id="IPR052065">
    <property type="entry name" value="Compl_asym_regulator"/>
</dbReference>
<name>A0A4S2M1I2_OPIFE</name>
<evidence type="ECO:0000256" key="2">
    <source>
        <dbReference type="ARBA" id="ARBA00023157"/>
    </source>
</evidence>
<keyword evidence="2" id="KW-1015">Disulfide bond</keyword>
<gene>
    <name evidence="3" type="ORF">CRM22_004716</name>
</gene>
<evidence type="ECO:0008006" key="5">
    <source>
        <dbReference type="Google" id="ProtNLM"/>
    </source>
</evidence>
<accession>A0A4S2M1I2</accession>
<dbReference type="PROSITE" id="PS50092">
    <property type="entry name" value="TSP1"/>
    <property type="match status" value="1"/>
</dbReference>
<dbReference type="STRING" id="147828.A0A4S2M1I2"/>
<dbReference type="InterPro" id="IPR036383">
    <property type="entry name" value="TSP1_rpt_sf"/>
</dbReference>
<dbReference type="AlphaFoldDB" id="A0A4S2M1I2"/>
<dbReference type="PANTHER" id="PTHR22906">
    <property type="entry name" value="PROPERDIN"/>
    <property type="match status" value="1"/>
</dbReference>
<evidence type="ECO:0000313" key="4">
    <source>
        <dbReference type="Proteomes" id="UP000308267"/>
    </source>
</evidence>
<proteinExistence type="predicted"/>
<dbReference type="Gene3D" id="2.20.100.10">
    <property type="entry name" value="Thrombospondin type-1 (TSP1) repeat"/>
    <property type="match status" value="1"/>
</dbReference>
<dbReference type="InterPro" id="IPR000884">
    <property type="entry name" value="TSP1_rpt"/>
</dbReference>
<sequence length="483" mass="54016">MDELLIMFYLISWLIFPLLFNPLARCVTLPRSYSISTKMEGTSDGSLFLQRLIRIFLPLGTLNNRVIPLHEADNHLRMTALFWGPWSEWQPCPDPALLCVPFGISLHQGTAVRRARMCERQEFKRNSTTNTFYRMNVDNELVPCSKERSIEQQIKHCPLPPRCPGPNGPHAVRDGQGFHESRSSTSIDGNRELISTKSPIASSPSSVTFGILTTPYESVRTVEKEKNLPVGDPPVYKTIQPCRPLIPKVDNFAEGFPWELLLRWAGKPPGRRCEPGIALQIADHSSMRNQTVGLSEPLQVHCWIDENCSSTPGQLEPPTDCQFMAFVDQPLINIRWFRTPYGAVPKGYQIRWLAVQPASAIDHSKPQVKDVSLVATDAWGEMYAAQLTDLLIGHTYELSIRSQTESGDKVFHESCTAAVLVGAGDGSWSQWSEWSPCTSRCASVPGVRTRIRKCNSPPPSNNGRYCTGSGQMQLICFGEDINC</sequence>
<dbReference type="SUPFAM" id="SSF82895">
    <property type="entry name" value="TSP-1 type 1 repeat"/>
    <property type="match status" value="1"/>
</dbReference>
<dbReference type="PANTHER" id="PTHR22906:SF21">
    <property type="entry name" value="SEMA DOMAIN-CONTAINING PROTEIN"/>
    <property type="match status" value="1"/>
</dbReference>
<protein>
    <recommendedName>
        <fullName evidence="5">Fibronectin type-III domain-containing protein</fullName>
    </recommendedName>
</protein>
<evidence type="ECO:0000313" key="3">
    <source>
        <dbReference type="EMBL" id="TGZ67577.1"/>
    </source>
</evidence>
<organism evidence="3 4">
    <name type="scientific">Opisthorchis felineus</name>
    <dbReference type="NCBI Taxonomy" id="147828"/>
    <lineage>
        <taxon>Eukaryota</taxon>
        <taxon>Metazoa</taxon>
        <taxon>Spiralia</taxon>
        <taxon>Lophotrochozoa</taxon>
        <taxon>Platyhelminthes</taxon>
        <taxon>Trematoda</taxon>
        <taxon>Digenea</taxon>
        <taxon>Opisthorchiida</taxon>
        <taxon>Opisthorchiata</taxon>
        <taxon>Opisthorchiidae</taxon>
        <taxon>Opisthorchis</taxon>
    </lineage>
</organism>
<dbReference type="EMBL" id="SJOL01006409">
    <property type="protein sequence ID" value="TGZ67577.1"/>
    <property type="molecule type" value="Genomic_DNA"/>
</dbReference>
<keyword evidence="1" id="KW-0677">Repeat</keyword>
<dbReference type="Pfam" id="PF00090">
    <property type="entry name" value="TSP_1"/>
    <property type="match status" value="1"/>
</dbReference>
<reference evidence="3 4" key="1">
    <citation type="journal article" date="2019" name="BMC Genomics">
        <title>New insights from Opisthorchis felineus genome: update on genomics of the epidemiologically important liver flukes.</title>
        <authorList>
            <person name="Ershov N.I."/>
            <person name="Mordvinov V.A."/>
            <person name="Prokhortchouk E.B."/>
            <person name="Pakharukova M.Y."/>
            <person name="Gunbin K.V."/>
            <person name="Ustyantsev K."/>
            <person name="Genaev M.A."/>
            <person name="Blinov A.G."/>
            <person name="Mazur A."/>
            <person name="Boulygina E."/>
            <person name="Tsygankova S."/>
            <person name="Khrameeva E."/>
            <person name="Chekanov N."/>
            <person name="Fan G."/>
            <person name="Xiao A."/>
            <person name="Zhang H."/>
            <person name="Xu X."/>
            <person name="Yang H."/>
            <person name="Solovyev V."/>
            <person name="Lee S.M."/>
            <person name="Liu X."/>
            <person name="Afonnikov D.A."/>
            <person name="Skryabin K.G."/>
        </authorList>
    </citation>
    <scope>NUCLEOTIDE SEQUENCE [LARGE SCALE GENOMIC DNA]</scope>
    <source>
        <strain evidence="3">AK-0245</strain>
        <tissue evidence="3">Whole organism</tissue>
    </source>
</reference>
<keyword evidence="4" id="KW-1185">Reference proteome</keyword>
<comment type="caution">
    <text evidence="3">The sequence shown here is derived from an EMBL/GenBank/DDBJ whole genome shotgun (WGS) entry which is preliminary data.</text>
</comment>
<dbReference type="OrthoDB" id="5973910at2759"/>
<evidence type="ECO:0000256" key="1">
    <source>
        <dbReference type="ARBA" id="ARBA00022737"/>
    </source>
</evidence>